<evidence type="ECO:0000313" key="2">
    <source>
        <dbReference type="Proteomes" id="UP000515123"/>
    </source>
</evidence>
<keyword evidence="1" id="KW-0472">Membrane</keyword>
<reference evidence="3" key="2">
    <citation type="submission" date="2025-08" db="UniProtKB">
        <authorList>
            <consortium name="RefSeq"/>
        </authorList>
    </citation>
    <scope>IDENTIFICATION</scope>
    <source>
        <tissue evidence="3">Leaf</tissue>
    </source>
</reference>
<accession>A0A6P5G716</accession>
<protein>
    <submittedName>
        <fullName evidence="3">Uncharacterized protein LOC109721112 isoform X1</fullName>
    </submittedName>
</protein>
<sequence length="197" mass="21624">MPHPEVVFGRDQPSRVDADHPCPPMGCWSSAGLMFGLLLAEHPILASSNIGDPLACEHSPPECLLMAVLTFAMISLAPSLGFSIVALENLETRSSCCLNFFLDRLLCSGQRARHSGPRNLSDDTLAGILSLEMSGLDCGRRHRQGIQRPGLVLFYGRDGYFDSKSVQRCLLVDFFLFLFLCDCIVHLCLLTELLGVL</sequence>
<keyword evidence="1" id="KW-1133">Transmembrane helix</keyword>
<feature type="transmembrane region" description="Helical" evidence="1">
    <location>
        <begin position="170"/>
        <end position="194"/>
    </location>
</feature>
<dbReference type="Proteomes" id="UP000515123">
    <property type="component" value="Linkage group 15"/>
</dbReference>
<feature type="transmembrane region" description="Helical" evidence="1">
    <location>
        <begin position="64"/>
        <end position="87"/>
    </location>
</feature>
<reference evidence="2" key="1">
    <citation type="journal article" date="2015" name="Nat. Genet.">
        <title>The pineapple genome and the evolution of CAM photosynthesis.</title>
        <authorList>
            <person name="Ming R."/>
            <person name="VanBuren R."/>
            <person name="Wai C.M."/>
            <person name="Tang H."/>
            <person name="Schatz M.C."/>
            <person name="Bowers J.E."/>
            <person name="Lyons E."/>
            <person name="Wang M.L."/>
            <person name="Chen J."/>
            <person name="Biggers E."/>
            <person name="Zhang J."/>
            <person name="Huang L."/>
            <person name="Zhang L."/>
            <person name="Miao W."/>
            <person name="Zhang J."/>
            <person name="Ye Z."/>
            <person name="Miao C."/>
            <person name="Lin Z."/>
            <person name="Wang H."/>
            <person name="Zhou H."/>
            <person name="Yim W.C."/>
            <person name="Priest H.D."/>
            <person name="Zheng C."/>
            <person name="Woodhouse M."/>
            <person name="Edger P.P."/>
            <person name="Guyot R."/>
            <person name="Guo H.B."/>
            <person name="Guo H."/>
            <person name="Zheng G."/>
            <person name="Singh R."/>
            <person name="Sharma A."/>
            <person name="Min X."/>
            <person name="Zheng Y."/>
            <person name="Lee H."/>
            <person name="Gurtowski J."/>
            <person name="Sedlazeck F.J."/>
            <person name="Harkess A."/>
            <person name="McKain M.R."/>
            <person name="Liao Z."/>
            <person name="Fang J."/>
            <person name="Liu J."/>
            <person name="Zhang X."/>
            <person name="Zhang Q."/>
            <person name="Hu W."/>
            <person name="Qin Y."/>
            <person name="Wang K."/>
            <person name="Chen L.Y."/>
            <person name="Shirley N."/>
            <person name="Lin Y.R."/>
            <person name="Liu L.Y."/>
            <person name="Hernandez A.G."/>
            <person name="Wright C.L."/>
            <person name="Bulone V."/>
            <person name="Tuskan G.A."/>
            <person name="Heath K."/>
            <person name="Zee F."/>
            <person name="Moore P.H."/>
            <person name="Sunkar R."/>
            <person name="Leebens-Mack J.H."/>
            <person name="Mockler T."/>
            <person name="Bennetzen J.L."/>
            <person name="Freeling M."/>
            <person name="Sankoff D."/>
            <person name="Paterson A.H."/>
            <person name="Zhu X."/>
            <person name="Yang X."/>
            <person name="Smith J.A."/>
            <person name="Cushman J.C."/>
            <person name="Paull R.E."/>
            <person name="Yu Q."/>
        </authorList>
    </citation>
    <scope>NUCLEOTIDE SEQUENCE [LARGE SCALE GENOMIC DNA]</scope>
    <source>
        <strain evidence="2">cv. F153</strain>
    </source>
</reference>
<proteinExistence type="predicted"/>
<organism evidence="2 3">
    <name type="scientific">Ananas comosus</name>
    <name type="common">Pineapple</name>
    <name type="synonym">Ananas ananas</name>
    <dbReference type="NCBI Taxonomy" id="4615"/>
    <lineage>
        <taxon>Eukaryota</taxon>
        <taxon>Viridiplantae</taxon>
        <taxon>Streptophyta</taxon>
        <taxon>Embryophyta</taxon>
        <taxon>Tracheophyta</taxon>
        <taxon>Spermatophyta</taxon>
        <taxon>Magnoliopsida</taxon>
        <taxon>Liliopsida</taxon>
        <taxon>Poales</taxon>
        <taxon>Bromeliaceae</taxon>
        <taxon>Bromelioideae</taxon>
        <taxon>Ananas</taxon>
    </lineage>
</organism>
<keyword evidence="2" id="KW-1185">Reference proteome</keyword>
<dbReference type="RefSeq" id="XP_020104119.1">
    <property type="nucleotide sequence ID" value="XM_020248530.1"/>
</dbReference>
<gene>
    <name evidence="3" type="primary">LOC109721112</name>
</gene>
<evidence type="ECO:0000256" key="1">
    <source>
        <dbReference type="SAM" id="Phobius"/>
    </source>
</evidence>
<name>A0A6P5G716_ANACO</name>
<dbReference type="GeneID" id="109721112"/>
<dbReference type="AlphaFoldDB" id="A0A6P5G716"/>
<keyword evidence="1" id="KW-0812">Transmembrane</keyword>
<evidence type="ECO:0000313" key="3">
    <source>
        <dbReference type="RefSeq" id="XP_020104119.1"/>
    </source>
</evidence>